<dbReference type="InterPro" id="IPR036866">
    <property type="entry name" value="RibonucZ/Hydroxyglut_hydro"/>
</dbReference>
<dbReference type="PANTHER" id="PTHR30619:SF1">
    <property type="entry name" value="RECOMBINATION PROTEIN 2"/>
    <property type="match status" value="1"/>
</dbReference>
<sequence length="800" mass="87223">MKTGQQQLVFLNGLFLVLLLGIYGEDLLHVSLGALALSMAGFFFLSLFLLVRESSRTWLAFLLLFLFFGAWRFAWGEALPVDDVSHFIGREASVEGVLVEAPHVRRTAQGVFVRYTVAAKRVRLRGEEQTASGTLYVSEMREGVGDLPEIGAEITAFGKVKGIYGYGNPGRIDVERAAAVKGVRARLSAKKPGIRWEAGEAYPVLRWSERVRSAYRASMESVMPKEDAAAIFAMLFGGYEGIKPELVEAFTATGIVHILSVSGSHITLLAAVMAWLGAILRLRPTVTAVFVAVVISLYCVLAGCVPPALRAGAMGLLAFFALAWERESDARRLLVLVGMALLFFEPLLAFDVSFQLSFAATAGLLYLAPPFDSWLSRLRFLPRFAAMSLAVTLGAQLATVPFLAWYFHRLSLSSLAANIVVVPVVELVIVAGLFAGLVSFVLPFLAKIVFLADSLLLGLVYECTRLLAHVPGGEVYLPTLSAPLALAYFAVLAVFVQPEERRAVVFSWCSKQRKPLLASALLIVFAMALWQILRPQEMAVHFIDVGQGDAALVVTPHGRALMIDTGGTRDASFDFGTRVDVPYLWHYGVRQLDYIILTHAHEDHAGGTGGILRHIPVGMVLTAHEGRMEYARVLGFSPTAPEMRKIVPAEAGEHIELDGVAVDILYAPEKAANGEVGAGITGNELSNVIRVRYGAATFLFTGDLEAAQEQHMLEEGKNPKCTVLKVAHHGSKTSTTEVFLAAAQPHYAVISVGRENNFGHPAPEVVKRLEKEGAKLYRTDKDGAIVFRTDGKKMRVEKFR</sequence>
<feature type="transmembrane region" description="Helical" evidence="6">
    <location>
        <begin position="516"/>
        <end position="533"/>
    </location>
</feature>
<feature type="transmembrane region" description="Helical" evidence="6">
    <location>
        <begin position="58"/>
        <end position="75"/>
    </location>
</feature>
<dbReference type="InterPro" id="IPR052159">
    <property type="entry name" value="Competence_DNA_uptake"/>
</dbReference>
<keyword evidence="5 6" id="KW-0472">Membrane</keyword>
<dbReference type="EMBL" id="JARVLH010000001">
    <property type="protein sequence ID" value="MEX5284463.1"/>
    <property type="molecule type" value="Genomic_DNA"/>
</dbReference>
<evidence type="ECO:0000259" key="7">
    <source>
        <dbReference type="SMART" id="SM00849"/>
    </source>
</evidence>
<evidence type="ECO:0000313" key="8">
    <source>
        <dbReference type="EMBL" id="MEX5284463.1"/>
    </source>
</evidence>
<evidence type="ECO:0000256" key="4">
    <source>
        <dbReference type="ARBA" id="ARBA00022989"/>
    </source>
</evidence>
<evidence type="ECO:0000313" key="9">
    <source>
        <dbReference type="Proteomes" id="UP001559623"/>
    </source>
</evidence>
<dbReference type="SMART" id="SM00849">
    <property type="entry name" value="Lactamase_B"/>
    <property type="match status" value="1"/>
</dbReference>
<feature type="transmembrane region" description="Helical" evidence="6">
    <location>
        <begin position="419"/>
        <end position="442"/>
    </location>
</feature>
<feature type="transmembrane region" description="Helical" evidence="6">
    <location>
        <begin position="30"/>
        <end position="51"/>
    </location>
</feature>
<organism evidence="8 9">
    <name type="scientific">Selenomonas sputigena</name>
    <dbReference type="NCBI Taxonomy" id="69823"/>
    <lineage>
        <taxon>Bacteria</taxon>
        <taxon>Bacillati</taxon>
        <taxon>Bacillota</taxon>
        <taxon>Negativicutes</taxon>
        <taxon>Selenomonadales</taxon>
        <taxon>Selenomonadaceae</taxon>
        <taxon>Selenomonas</taxon>
    </lineage>
</organism>
<feature type="transmembrane region" description="Helical" evidence="6">
    <location>
        <begin position="285"/>
        <end position="303"/>
    </location>
</feature>
<accession>A0ABV3X2P8</accession>
<keyword evidence="3 6" id="KW-0812">Transmembrane</keyword>
<feature type="domain" description="Metallo-beta-lactamase" evidence="7">
    <location>
        <begin position="547"/>
        <end position="754"/>
    </location>
</feature>
<feature type="transmembrane region" description="Helical" evidence="6">
    <location>
        <begin position="333"/>
        <end position="350"/>
    </location>
</feature>
<keyword evidence="9" id="KW-1185">Reference proteome</keyword>
<evidence type="ECO:0000256" key="2">
    <source>
        <dbReference type="ARBA" id="ARBA00022475"/>
    </source>
</evidence>
<keyword evidence="4 6" id="KW-1133">Transmembrane helix</keyword>
<dbReference type="RefSeq" id="WP_368846172.1">
    <property type="nucleotide sequence ID" value="NZ_CP194411.1"/>
</dbReference>
<evidence type="ECO:0000256" key="1">
    <source>
        <dbReference type="ARBA" id="ARBA00004651"/>
    </source>
</evidence>
<feature type="transmembrane region" description="Helical" evidence="6">
    <location>
        <begin position="356"/>
        <end position="375"/>
    </location>
</feature>
<protein>
    <submittedName>
        <fullName evidence="8">DNA internalization-related competence protein ComEC/Rec2</fullName>
    </submittedName>
</protein>
<feature type="transmembrane region" description="Helical" evidence="6">
    <location>
        <begin position="255"/>
        <end position="278"/>
    </location>
</feature>
<gene>
    <name evidence="8" type="ORF">QCO44_02225</name>
</gene>
<feature type="transmembrane region" description="Helical" evidence="6">
    <location>
        <begin position="475"/>
        <end position="496"/>
    </location>
</feature>
<keyword evidence="2" id="KW-1003">Cell membrane</keyword>
<comment type="caution">
    <text evidence="8">The sequence shown here is derived from an EMBL/GenBank/DDBJ whole genome shotgun (WGS) entry which is preliminary data.</text>
</comment>
<evidence type="ECO:0000256" key="6">
    <source>
        <dbReference type="SAM" id="Phobius"/>
    </source>
</evidence>
<dbReference type="NCBIfam" id="TIGR00361">
    <property type="entry name" value="ComEC_Rec2"/>
    <property type="match status" value="1"/>
</dbReference>
<dbReference type="Pfam" id="PF13567">
    <property type="entry name" value="DUF4131"/>
    <property type="match status" value="1"/>
</dbReference>
<dbReference type="InterPro" id="IPR004477">
    <property type="entry name" value="ComEC_N"/>
</dbReference>
<dbReference type="Pfam" id="PF03772">
    <property type="entry name" value="Competence"/>
    <property type="match status" value="1"/>
</dbReference>
<name>A0ABV3X2P8_9FIRM</name>
<comment type="subcellular location">
    <subcellularLocation>
        <location evidence="1">Cell membrane</location>
        <topology evidence="1">Multi-pass membrane protein</topology>
    </subcellularLocation>
</comment>
<dbReference type="InterPro" id="IPR001279">
    <property type="entry name" value="Metallo-B-lactamas"/>
</dbReference>
<feature type="transmembrane region" description="Helical" evidence="6">
    <location>
        <begin position="387"/>
        <end position="407"/>
    </location>
</feature>
<dbReference type="Proteomes" id="UP001559623">
    <property type="component" value="Unassembled WGS sequence"/>
</dbReference>
<dbReference type="Gene3D" id="3.60.15.10">
    <property type="entry name" value="Ribonuclease Z/Hydroxyacylglutathione hydrolase-like"/>
    <property type="match status" value="1"/>
</dbReference>
<dbReference type="CDD" id="cd07731">
    <property type="entry name" value="ComA-like_MBL-fold"/>
    <property type="match status" value="1"/>
</dbReference>
<feature type="transmembrane region" description="Helical" evidence="6">
    <location>
        <begin position="7"/>
        <end position="24"/>
    </location>
</feature>
<dbReference type="InterPro" id="IPR025405">
    <property type="entry name" value="DUF4131"/>
</dbReference>
<proteinExistence type="predicted"/>
<evidence type="ECO:0000256" key="3">
    <source>
        <dbReference type="ARBA" id="ARBA00022692"/>
    </source>
</evidence>
<dbReference type="Pfam" id="PF00753">
    <property type="entry name" value="Lactamase_B"/>
    <property type="match status" value="1"/>
</dbReference>
<dbReference type="InterPro" id="IPR004797">
    <property type="entry name" value="Competence_ComEC/Rec2"/>
</dbReference>
<dbReference type="PANTHER" id="PTHR30619">
    <property type="entry name" value="DNA INTERNALIZATION/COMPETENCE PROTEIN COMEC/REC2"/>
    <property type="match status" value="1"/>
</dbReference>
<reference evidence="8 9" key="1">
    <citation type="submission" date="2023-04" db="EMBL/GenBank/DDBJ databases">
        <title>Genome Sequence of Selenomonas sputigena ATCC 33150.</title>
        <authorList>
            <person name="Miller D.P."/>
            <person name="Anvari S."/>
            <person name="Polson S.W."/>
            <person name="Macdonald M."/>
            <person name="Mcdowell J.V."/>
        </authorList>
    </citation>
    <scope>NUCLEOTIDE SEQUENCE [LARGE SCALE GENOMIC DNA]</scope>
    <source>
        <strain evidence="8 9">ATCC 33150</strain>
    </source>
</reference>
<dbReference type="SUPFAM" id="SSF56281">
    <property type="entry name" value="Metallo-hydrolase/oxidoreductase"/>
    <property type="match status" value="1"/>
</dbReference>
<dbReference type="InterPro" id="IPR035681">
    <property type="entry name" value="ComA-like_MBL"/>
</dbReference>
<evidence type="ECO:0000256" key="5">
    <source>
        <dbReference type="ARBA" id="ARBA00023136"/>
    </source>
</evidence>
<dbReference type="NCBIfam" id="TIGR00360">
    <property type="entry name" value="ComEC_N-term"/>
    <property type="match status" value="1"/>
</dbReference>